<feature type="compositionally biased region" description="Polar residues" evidence="4">
    <location>
        <begin position="223"/>
        <end position="241"/>
    </location>
</feature>
<feature type="region of interest" description="Disordered" evidence="4">
    <location>
        <begin position="848"/>
        <end position="944"/>
    </location>
</feature>
<dbReference type="RefSeq" id="XP_052944739.1">
    <property type="nucleotide sequence ID" value="XM_053089804.1"/>
</dbReference>
<feature type="compositionally biased region" description="Polar residues" evidence="4">
    <location>
        <begin position="1124"/>
        <end position="1134"/>
    </location>
</feature>
<dbReference type="SMART" id="SM00249">
    <property type="entry name" value="PHD"/>
    <property type="match status" value="1"/>
</dbReference>
<feature type="compositionally biased region" description="Basic and acidic residues" evidence="4">
    <location>
        <begin position="122"/>
        <end position="139"/>
    </location>
</feature>
<dbReference type="Proteomes" id="UP001164286">
    <property type="component" value="Unassembled WGS sequence"/>
</dbReference>
<organism evidence="6 7">
    <name type="scientific">Dioszegia hungarica</name>
    <dbReference type="NCBI Taxonomy" id="4972"/>
    <lineage>
        <taxon>Eukaryota</taxon>
        <taxon>Fungi</taxon>
        <taxon>Dikarya</taxon>
        <taxon>Basidiomycota</taxon>
        <taxon>Agaricomycotina</taxon>
        <taxon>Tremellomycetes</taxon>
        <taxon>Tremellales</taxon>
        <taxon>Bulleribasidiaceae</taxon>
        <taxon>Dioszegia</taxon>
    </lineage>
</organism>
<feature type="compositionally biased region" description="Polar residues" evidence="4">
    <location>
        <begin position="982"/>
        <end position="998"/>
    </location>
</feature>
<dbReference type="PANTHER" id="PTHR47793:SF1">
    <property type="entry name" value="HISTONE DEACETYLASE COMPLEX SUBUNIT CTI6"/>
    <property type="match status" value="1"/>
</dbReference>
<evidence type="ECO:0000256" key="4">
    <source>
        <dbReference type="SAM" id="MobiDB-lite"/>
    </source>
</evidence>
<comment type="caution">
    <text evidence="6">The sequence shown here is derived from an EMBL/GenBank/DDBJ whole genome shotgun (WGS) entry which is preliminary data.</text>
</comment>
<feature type="domain" description="Zinc finger PHD-type" evidence="5">
    <location>
        <begin position="355"/>
        <end position="400"/>
    </location>
</feature>
<evidence type="ECO:0000256" key="1">
    <source>
        <dbReference type="ARBA" id="ARBA00022723"/>
    </source>
</evidence>
<feature type="region of interest" description="Disordered" evidence="4">
    <location>
        <begin position="1098"/>
        <end position="1157"/>
    </location>
</feature>
<accession>A0AA38LRX0</accession>
<feature type="compositionally biased region" description="Polar residues" evidence="4">
    <location>
        <begin position="927"/>
        <end position="944"/>
    </location>
</feature>
<feature type="region of interest" description="Disordered" evidence="4">
    <location>
        <begin position="760"/>
        <end position="779"/>
    </location>
</feature>
<dbReference type="InterPro" id="IPR053051">
    <property type="entry name" value="HDAC_complex_subunit"/>
</dbReference>
<feature type="compositionally biased region" description="Polar residues" evidence="4">
    <location>
        <begin position="83"/>
        <end position="92"/>
    </location>
</feature>
<evidence type="ECO:0000256" key="3">
    <source>
        <dbReference type="ARBA" id="ARBA00022833"/>
    </source>
</evidence>
<dbReference type="GO" id="GO:0070210">
    <property type="term" value="C:Rpd3L-Expanded complex"/>
    <property type="evidence" value="ECO:0007669"/>
    <property type="project" value="TreeGrafter"/>
</dbReference>
<feature type="compositionally biased region" description="Basic and acidic residues" evidence="4">
    <location>
        <begin position="474"/>
        <end position="485"/>
    </location>
</feature>
<feature type="region of interest" description="Disordered" evidence="4">
    <location>
        <begin position="425"/>
        <end position="688"/>
    </location>
</feature>
<name>A0AA38LRX0_9TREE</name>
<feature type="compositionally biased region" description="Basic and acidic residues" evidence="4">
    <location>
        <begin position="499"/>
        <end position="518"/>
    </location>
</feature>
<dbReference type="CDD" id="cd15550">
    <property type="entry name" value="PHD_MLL5"/>
    <property type="match status" value="1"/>
</dbReference>
<feature type="compositionally biased region" description="Acidic residues" evidence="4">
    <location>
        <begin position="595"/>
        <end position="607"/>
    </location>
</feature>
<feature type="compositionally biased region" description="Acidic residues" evidence="4">
    <location>
        <begin position="291"/>
        <end position="306"/>
    </location>
</feature>
<feature type="compositionally biased region" description="Acidic residues" evidence="4">
    <location>
        <begin position="97"/>
        <end position="106"/>
    </location>
</feature>
<feature type="compositionally biased region" description="Basic and acidic residues" evidence="4">
    <location>
        <begin position="764"/>
        <end position="773"/>
    </location>
</feature>
<dbReference type="SUPFAM" id="SSF57903">
    <property type="entry name" value="FYVE/PHD zinc finger"/>
    <property type="match status" value="1"/>
</dbReference>
<keyword evidence="1" id="KW-0479">Metal-binding</keyword>
<dbReference type="GO" id="GO:0061188">
    <property type="term" value="P:negative regulation of rDNA heterochromatin formation"/>
    <property type="evidence" value="ECO:0007669"/>
    <property type="project" value="TreeGrafter"/>
</dbReference>
<feature type="compositionally biased region" description="Basic and acidic residues" evidence="4">
    <location>
        <begin position="580"/>
        <end position="594"/>
    </location>
</feature>
<feature type="compositionally biased region" description="Low complexity" evidence="4">
    <location>
        <begin position="649"/>
        <end position="658"/>
    </location>
</feature>
<dbReference type="GO" id="GO:0008270">
    <property type="term" value="F:zinc ion binding"/>
    <property type="evidence" value="ECO:0007669"/>
    <property type="project" value="UniProtKB-KW"/>
</dbReference>
<dbReference type="InterPro" id="IPR011011">
    <property type="entry name" value="Znf_FYVE_PHD"/>
</dbReference>
<feature type="region of interest" description="Disordered" evidence="4">
    <location>
        <begin position="198"/>
        <end position="352"/>
    </location>
</feature>
<evidence type="ECO:0000256" key="2">
    <source>
        <dbReference type="ARBA" id="ARBA00022771"/>
    </source>
</evidence>
<dbReference type="PANTHER" id="PTHR47793">
    <property type="entry name" value="HISTONE DEACETYLASE COMPLEX SUBUNIT CTI6"/>
    <property type="match status" value="1"/>
</dbReference>
<feature type="region of interest" description="Disordered" evidence="4">
    <location>
        <begin position="794"/>
        <end position="819"/>
    </location>
</feature>
<feature type="compositionally biased region" description="Basic and acidic residues" evidence="4">
    <location>
        <begin position="1028"/>
        <end position="1039"/>
    </location>
</feature>
<proteinExistence type="predicted"/>
<dbReference type="PROSITE" id="PS01359">
    <property type="entry name" value="ZF_PHD_1"/>
    <property type="match status" value="1"/>
</dbReference>
<feature type="compositionally biased region" description="Polar residues" evidence="4">
    <location>
        <begin position="898"/>
        <end position="913"/>
    </location>
</feature>
<feature type="compositionally biased region" description="Low complexity" evidence="4">
    <location>
        <begin position="1014"/>
        <end position="1025"/>
    </location>
</feature>
<dbReference type="InterPro" id="IPR013083">
    <property type="entry name" value="Znf_RING/FYVE/PHD"/>
</dbReference>
<evidence type="ECO:0000313" key="6">
    <source>
        <dbReference type="EMBL" id="KAI9634962.1"/>
    </source>
</evidence>
<evidence type="ECO:0000313" key="7">
    <source>
        <dbReference type="Proteomes" id="UP001164286"/>
    </source>
</evidence>
<dbReference type="InterPro" id="IPR019786">
    <property type="entry name" value="Zinc_finger_PHD-type_CS"/>
</dbReference>
<dbReference type="AlphaFoldDB" id="A0AA38LRX0"/>
<feature type="compositionally biased region" description="Basic and acidic residues" evidence="4">
    <location>
        <begin position="1102"/>
        <end position="1114"/>
    </location>
</feature>
<feature type="region of interest" description="Disordered" evidence="4">
    <location>
        <begin position="964"/>
        <end position="1076"/>
    </location>
</feature>
<feature type="region of interest" description="Disordered" evidence="4">
    <location>
        <begin position="1"/>
        <end position="181"/>
    </location>
</feature>
<reference evidence="6" key="1">
    <citation type="journal article" date="2022" name="G3 (Bethesda)">
        <title>High quality genome of the basidiomycete yeast Dioszegia hungarica PDD-24b-2 isolated from cloud water.</title>
        <authorList>
            <person name="Jarrige D."/>
            <person name="Haridas S."/>
            <person name="Bleykasten-Grosshans C."/>
            <person name="Joly M."/>
            <person name="Nadalig T."/>
            <person name="Sancelme M."/>
            <person name="Vuilleumier S."/>
            <person name="Grigoriev I.V."/>
            <person name="Amato P."/>
            <person name="Bringel F."/>
        </authorList>
    </citation>
    <scope>NUCLEOTIDE SEQUENCE</scope>
    <source>
        <strain evidence="6">PDD-24b-2</strain>
    </source>
</reference>
<dbReference type="InterPro" id="IPR001965">
    <property type="entry name" value="Znf_PHD"/>
</dbReference>
<keyword evidence="2" id="KW-0863">Zinc-finger</keyword>
<dbReference type="EMBL" id="JAKWFO010000006">
    <property type="protein sequence ID" value="KAI9634962.1"/>
    <property type="molecule type" value="Genomic_DNA"/>
</dbReference>
<protein>
    <recommendedName>
        <fullName evidence="5">Zinc finger PHD-type domain-containing protein</fullName>
    </recommendedName>
</protein>
<feature type="compositionally biased region" description="Basic and acidic residues" evidence="4">
    <location>
        <begin position="863"/>
        <end position="881"/>
    </location>
</feature>
<evidence type="ECO:0000259" key="5">
    <source>
        <dbReference type="SMART" id="SM00249"/>
    </source>
</evidence>
<feature type="compositionally biased region" description="Basic and acidic residues" evidence="4">
    <location>
        <begin position="798"/>
        <end position="816"/>
    </location>
</feature>
<feature type="compositionally biased region" description="Acidic residues" evidence="4">
    <location>
        <begin position="1004"/>
        <end position="1013"/>
    </location>
</feature>
<keyword evidence="3" id="KW-0862">Zinc</keyword>
<feature type="compositionally biased region" description="Acidic residues" evidence="4">
    <location>
        <begin position="322"/>
        <end position="351"/>
    </location>
</feature>
<sequence>MTDTRRRPSASATPALPDSRGTMSRRGGASVRSLSSGSITPMEDEEDRPKRSTRGRNPLPPTKGPLFPPLPPKPLRPKASPKHSQTSATNSYLPAEENAEEEDDEPVAGPSRSNAVVLIESSSKRRKEDPSTPEGDKQHVPSGSGASLTPPPPSSDPVHEGEDEEVEATGSRRKSRAGNGVMSIGVKVELMEAAADNDEAIDLEDTPKQQGATRGRLVPPASAGTTPTDSATSERGGNARTSLGRRRRGEEQLLLDDHLLPEEIRRTGTLINRRKSQAADQMEELAKPVEPEAEEEDGDKEEEDTVDVAVAEEQPAEKMEGAVEEEPLTDDIVEQSLVDPDEEDPGDEEGDEVTRCVCQLEDGDPLMVACDKCNVWQHGPCVGIWADEEAPDEYFCEQCRPELHGPLRKWMRSKGRNILNFVPPSPEDLKGLHVSSDRYPPSQSKRWITPATKGKSHSRSRAKEPAASPVAEPNELRRQSSRRGELAPSLPPAPARTSSQREKSAKAEGSRTGRDQRRGSSHHRKASEGRSSHRGERDSRSPGGVSNGTGQKEKEPRKRSTMNSRDAAFENEAFMVAIEASKREQEMAGKKGEEGDAEELAEEAEEEERGREVERKHKGKRKREEDADPNDPSHPSHPKVKHPNQYTYRPKPAAAAVVVPPPAPSPARRVVQGTTPVPQIPPPALHEHGTRRAGALATGAREAPFIAVSVTHLGWHLPDYLSAFADIFPSPNPTPLQVRSPRALPPISKNHFLNHRFGPFTEVPARRDGKADGADGEEGDHADEFVEVQHRLMLPPDPPEREALGKKGETHTEPPARMKYPQRRVTTAEMRKRVLHMLEFCGRVEVEEGKRKQRKNRVGIPDAVREAEGEGDEKEKEKEAEGGIMNGDVEMVDGQDIPNGSTSANGESFTAANGATKRPSPDVAADATTSDPQPTSTASGPTSAQLLAELTADLLDFQDTWARGGFAANGSAGMAYSPAPPSSATFAQAGSGWPSSQLGRDVMGPEEAEEGEQVEMQPEEQVAPGLEGGEREDGDRPENVDSPPAPDGPFAPGSPLVTSPADVEADPEPPLSMDVYRMGEVPVSAAVATEAEEAVVQLLKDNAQREEQRAHEEAEVGPEGTGASGSSESVSARQVNGEGGRLTSAEGGGQEDVVMAE</sequence>
<feature type="compositionally biased region" description="Basic and acidic residues" evidence="4">
    <location>
        <begin position="526"/>
        <end position="540"/>
    </location>
</feature>
<dbReference type="GO" id="GO:0033698">
    <property type="term" value="C:Rpd3L complex"/>
    <property type="evidence" value="ECO:0007669"/>
    <property type="project" value="TreeGrafter"/>
</dbReference>
<gene>
    <name evidence="6" type="ORF">MKK02DRAFT_37837</name>
</gene>
<keyword evidence="7" id="KW-1185">Reference proteome</keyword>
<dbReference type="GO" id="GO:0061186">
    <property type="term" value="P:negative regulation of silent mating-type cassette heterochromatin formation"/>
    <property type="evidence" value="ECO:0007669"/>
    <property type="project" value="TreeGrafter"/>
</dbReference>
<dbReference type="Gene3D" id="3.30.40.10">
    <property type="entry name" value="Zinc/RING finger domain, C3HC4 (zinc finger)"/>
    <property type="match status" value="1"/>
</dbReference>
<dbReference type="GeneID" id="77729009"/>
<dbReference type="Pfam" id="PF20826">
    <property type="entry name" value="PHD_5"/>
    <property type="match status" value="1"/>
</dbReference>
<feature type="compositionally biased region" description="Pro residues" evidence="4">
    <location>
        <begin position="58"/>
        <end position="74"/>
    </location>
</feature>
<feature type="compositionally biased region" description="Basic and acidic residues" evidence="4">
    <location>
        <begin position="248"/>
        <end position="266"/>
    </location>
</feature>